<reference evidence="2" key="1">
    <citation type="submission" date="2018-05" db="EMBL/GenBank/DDBJ databases">
        <authorList>
            <person name="Lanie J.A."/>
            <person name="Ng W.-L."/>
            <person name="Kazmierczak K.M."/>
            <person name="Andrzejewski T.M."/>
            <person name="Davidsen T.M."/>
            <person name="Wayne K.J."/>
            <person name="Tettelin H."/>
            <person name="Glass J.I."/>
            <person name="Rusch D."/>
            <person name="Podicherti R."/>
            <person name="Tsui H.-C.T."/>
            <person name="Winkler M.E."/>
        </authorList>
    </citation>
    <scope>NUCLEOTIDE SEQUENCE</scope>
</reference>
<keyword evidence="1" id="KW-1133">Transmembrane helix</keyword>
<proteinExistence type="predicted"/>
<feature type="transmembrane region" description="Helical" evidence="1">
    <location>
        <begin position="12"/>
        <end position="33"/>
    </location>
</feature>
<accession>A0A381TGA6</accession>
<protein>
    <submittedName>
        <fullName evidence="2">Uncharacterized protein</fullName>
    </submittedName>
</protein>
<dbReference type="AlphaFoldDB" id="A0A381TGA6"/>
<evidence type="ECO:0000256" key="1">
    <source>
        <dbReference type="SAM" id="Phobius"/>
    </source>
</evidence>
<gene>
    <name evidence="2" type="ORF">METZ01_LOCUS67658</name>
</gene>
<organism evidence="2">
    <name type="scientific">marine metagenome</name>
    <dbReference type="NCBI Taxonomy" id="408172"/>
    <lineage>
        <taxon>unclassified sequences</taxon>
        <taxon>metagenomes</taxon>
        <taxon>ecological metagenomes</taxon>
    </lineage>
</organism>
<evidence type="ECO:0000313" key="2">
    <source>
        <dbReference type="EMBL" id="SVA14804.1"/>
    </source>
</evidence>
<name>A0A381TGA6_9ZZZZ</name>
<keyword evidence="1" id="KW-0812">Transmembrane</keyword>
<dbReference type="EMBL" id="UINC01004504">
    <property type="protein sequence ID" value="SVA14804.1"/>
    <property type="molecule type" value="Genomic_DNA"/>
</dbReference>
<sequence>MRYLSTRLPSLIVHALLPIGVLMALTCTVTPAWKAGL</sequence>
<keyword evidence="1" id="KW-0472">Membrane</keyword>